<reference evidence="11" key="1">
    <citation type="submission" date="2017-09" db="EMBL/GenBank/DDBJ databases">
        <title>Depth-based differentiation of microbial function through sediment-hosted aquifers and enrichment of novel symbionts in the deep terrestrial subsurface.</title>
        <authorList>
            <person name="Probst A.J."/>
            <person name="Ladd B."/>
            <person name="Jarett J.K."/>
            <person name="Geller-Mcgrath D.E."/>
            <person name="Sieber C.M.K."/>
            <person name="Emerson J.B."/>
            <person name="Anantharaman K."/>
            <person name="Thomas B.C."/>
            <person name="Malmstrom R."/>
            <person name="Stieglmeier M."/>
            <person name="Klingl A."/>
            <person name="Woyke T."/>
            <person name="Ryan C.M."/>
            <person name="Banfield J.F."/>
        </authorList>
    </citation>
    <scope>NUCLEOTIDE SEQUENCE [LARGE SCALE GENOMIC DNA]</scope>
</reference>
<dbReference type="GO" id="GO:0009103">
    <property type="term" value="P:lipopolysaccharide biosynthetic process"/>
    <property type="evidence" value="ECO:0007669"/>
    <property type="project" value="UniProtKB-ARBA"/>
</dbReference>
<organism evidence="10 11">
    <name type="scientific">Candidatus Shapirobacteria bacterium CG_4_10_14_0_2_um_filter_40_12</name>
    <dbReference type="NCBI Taxonomy" id="1974871"/>
    <lineage>
        <taxon>Bacteria</taxon>
        <taxon>Candidatus Shapironibacteriota</taxon>
    </lineage>
</organism>
<protein>
    <recommendedName>
        <fullName evidence="9">Glycosyltransferase RgtA/B/C/D-like domain-containing protein</fullName>
    </recommendedName>
</protein>
<dbReference type="GO" id="GO:0016763">
    <property type="term" value="F:pentosyltransferase activity"/>
    <property type="evidence" value="ECO:0007669"/>
    <property type="project" value="TreeGrafter"/>
</dbReference>
<evidence type="ECO:0000313" key="11">
    <source>
        <dbReference type="Proteomes" id="UP000229336"/>
    </source>
</evidence>
<keyword evidence="2" id="KW-1003">Cell membrane</keyword>
<gene>
    <name evidence="10" type="ORF">COY20_04165</name>
</gene>
<dbReference type="GO" id="GO:0005886">
    <property type="term" value="C:plasma membrane"/>
    <property type="evidence" value="ECO:0007669"/>
    <property type="project" value="UniProtKB-SubCell"/>
</dbReference>
<name>A0A2M7TRQ9_9BACT</name>
<keyword evidence="7 8" id="KW-0472">Membrane</keyword>
<evidence type="ECO:0000259" key="9">
    <source>
        <dbReference type="Pfam" id="PF13231"/>
    </source>
</evidence>
<evidence type="ECO:0000256" key="1">
    <source>
        <dbReference type="ARBA" id="ARBA00004651"/>
    </source>
</evidence>
<feature type="transmembrane region" description="Helical" evidence="8">
    <location>
        <begin position="195"/>
        <end position="215"/>
    </location>
</feature>
<feature type="transmembrane region" description="Helical" evidence="8">
    <location>
        <begin position="339"/>
        <end position="356"/>
    </location>
</feature>
<feature type="transmembrane region" description="Helical" evidence="8">
    <location>
        <begin position="363"/>
        <end position="379"/>
    </location>
</feature>
<keyword evidence="4" id="KW-0808">Transferase</keyword>
<feature type="transmembrane region" description="Helical" evidence="8">
    <location>
        <begin position="66"/>
        <end position="83"/>
    </location>
</feature>
<dbReference type="Pfam" id="PF13231">
    <property type="entry name" value="PMT_2"/>
    <property type="match status" value="1"/>
</dbReference>
<evidence type="ECO:0000256" key="8">
    <source>
        <dbReference type="SAM" id="Phobius"/>
    </source>
</evidence>
<dbReference type="InterPro" id="IPR038731">
    <property type="entry name" value="RgtA/B/C-like"/>
</dbReference>
<dbReference type="PANTHER" id="PTHR33908">
    <property type="entry name" value="MANNOSYLTRANSFERASE YKCB-RELATED"/>
    <property type="match status" value="1"/>
</dbReference>
<proteinExistence type="predicted"/>
<evidence type="ECO:0000256" key="2">
    <source>
        <dbReference type="ARBA" id="ARBA00022475"/>
    </source>
</evidence>
<comment type="subcellular location">
    <subcellularLocation>
        <location evidence="1">Cell membrane</location>
        <topology evidence="1">Multi-pass membrane protein</topology>
    </subcellularLocation>
</comment>
<keyword evidence="6 8" id="KW-1133">Transmembrane helix</keyword>
<feature type="transmembrane region" description="Helical" evidence="8">
    <location>
        <begin position="316"/>
        <end position="333"/>
    </location>
</feature>
<comment type="caution">
    <text evidence="10">The sequence shown here is derived from an EMBL/GenBank/DDBJ whole genome shotgun (WGS) entry which is preliminary data.</text>
</comment>
<dbReference type="AlphaFoldDB" id="A0A2M7TRQ9"/>
<dbReference type="EMBL" id="PFNX01000075">
    <property type="protein sequence ID" value="PIZ58122.1"/>
    <property type="molecule type" value="Genomic_DNA"/>
</dbReference>
<feature type="transmembrane region" description="Helical" evidence="8">
    <location>
        <begin position="140"/>
        <end position="163"/>
    </location>
</feature>
<accession>A0A2M7TRQ9</accession>
<keyword evidence="3" id="KW-0328">Glycosyltransferase</keyword>
<sequence length="509" mass="59579">MNKLLLFILILIAFFIRFINYRYPPLLWDEAAIGYNAYSLLQTGRDEYGQSFPLVFKSFGDYKPGIYIYATLPFVAIFGLNELSVRLPSIIVGSLLPLIFYLLIRKLLPRDQKIAFLAALLLVFNPWNIHFSRGAWETNLLLFELVLSSLFFLNKRFFFSALFMGLGLYTYQAAKLLVPILTLLLFFQSKKISKLYLSTLFLFSLPILFGLLFGADANRLKVMNLYSYQRPPEEVNQIISESGSLDYQLFHSHPLFFLQNFLTRYFNYFSPRFLIFEGDWQISRHSAPYVGVILYPTLIFFILGFFSSLRVWRCHLFFLFWLFLSPLPAALSLDIIQPVRSLSLSLPILYFAAIGLSLFKQRLILLIIFILYLFSFLYYQEAYTFHLTKIKPSQWLVGYKEAVEYIVVHGQNRQVSFTQFYGQPYIYYLFYTQYSPRLYQSQAFLTTNGVDVGTVNHVDKILFQNINIQSLKSSAEPVLSILSYDEIIRQGYKPEEFIKLSPLFYVYQN</sequence>
<feature type="transmembrane region" description="Helical" evidence="8">
    <location>
        <begin position="169"/>
        <end position="188"/>
    </location>
</feature>
<feature type="transmembrane region" description="Helical" evidence="8">
    <location>
        <begin position="289"/>
        <end position="309"/>
    </location>
</feature>
<dbReference type="PANTHER" id="PTHR33908:SF11">
    <property type="entry name" value="MEMBRANE PROTEIN"/>
    <property type="match status" value="1"/>
</dbReference>
<dbReference type="InterPro" id="IPR050297">
    <property type="entry name" value="LipidA_mod_glycosyltrf_83"/>
</dbReference>
<evidence type="ECO:0000256" key="6">
    <source>
        <dbReference type="ARBA" id="ARBA00022989"/>
    </source>
</evidence>
<feature type="transmembrane region" description="Helical" evidence="8">
    <location>
        <begin position="90"/>
        <end position="108"/>
    </location>
</feature>
<evidence type="ECO:0000256" key="4">
    <source>
        <dbReference type="ARBA" id="ARBA00022679"/>
    </source>
</evidence>
<feature type="domain" description="Glycosyltransferase RgtA/B/C/D-like" evidence="9">
    <location>
        <begin position="73"/>
        <end position="205"/>
    </location>
</feature>
<evidence type="ECO:0000313" key="10">
    <source>
        <dbReference type="EMBL" id="PIZ58122.1"/>
    </source>
</evidence>
<keyword evidence="5 8" id="KW-0812">Transmembrane</keyword>
<feature type="transmembrane region" description="Helical" evidence="8">
    <location>
        <begin position="114"/>
        <end position="131"/>
    </location>
</feature>
<evidence type="ECO:0000256" key="5">
    <source>
        <dbReference type="ARBA" id="ARBA00022692"/>
    </source>
</evidence>
<evidence type="ECO:0000256" key="7">
    <source>
        <dbReference type="ARBA" id="ARBA00023136"/>
    </source>
</evidence>
<evidence type="ECO:0000256" key="3">
    <source>
        <dbReference type="ARBA" id="ARBA00022676"/>
    </source>
</evidence>
<dbReference type="Proteomes" id="UP000229336">
    <property type="component" value="Unassembled WGS sequence"/>
</dbReference>